<dbReference type="Proteomes" id="UP001291309">
    <property type="component" value="Unassembled WGS sequence"/>
</dbReference>
<name>A0ABU5H0H7_9BACT</name>
<dbReference type="RefSeq" id="WP_321545678.1">
    <property type="nucleotide sequence ID" value="NZ_JAXIVS010000003.1"/>
</dbReference>
<proteinExistence type="predicted"/>
<protein>
    <submittedName>
        <fullName evidence="1">Uncharacterized protein</fullName>
    </submittedName>
</protein>
<evidence type="ECO:0000313" key="2">
    <source>
        <dbReference type="Proteomes" id="UP001291309"/>
    </source>
</evidence>
<sequence>MPEANDTFMRQFATLAPVDSADKLERWWRPNLSESQYRAHKIKVVSFERTQDTVYLNFELAGDKARAQQLRQFRVDLHRATELVWSELPSTVAHATKDQYAFLMLSEKWYRDNELSVNAFAEPGDKWPFGAELPS</sequence>
<gene>
    <name evidence="1" type="ORF">SYV04_11180</name>
</gene>
<evidence type="ECO:0000313" key="1">
    <source>
        <dbReference type="EMBL" id="MDY7226958.1"/>
    </source>
</evidence>
<organism evidence="1 2">
    <name type="scientific">Hyalangium rubrum</name>
    <dbReference type="NCBI Taxonomy" id="3103134"/>
    <lineage>
        <taxon>Bacteria</taxon>
        <taxon>Pseudomonadati</taxon>
        <taxon>Myxococcota</taxon>
        <taxon>Myxococcia</taxon>
        <taxon>Myxococcales</taxon>
        <taxon>Cystobacterineae</taxon>
        <taxon>Archangiaceae</taxon>
        <taxon>Hyalangium</taxon>
    </lineage>
</organism>
<reference evidence="1 2" key="1">
    <citation type="submission" date="2023-12" db="EMBL/GenBank/DDBJ databases">
        <title>the genome sequence of Hyalangium sp. s54d21.</title>
        <authorList>
            <person name="Zhang X."/>
        </authorList>
    </citation>
    <scope>NUCLEOTIDE SEQUENCE [LARGE SCALE GENOMIC DNA]</scope>
    <source>
        <strain evidence="2">s54d21</strain>
    </source>
</reference>
<dbReference type="EMBL" id="JAXIVS010000003">
    <property type="protein sequence ID" value="MDY7226958.1"/>
    <property type="molecule type" value="Genomic_DNA"/>
</dbReference>
<keyword evidence="2" id="KW-1185">Reference proteome</keyword>
<comment type="caution">
    <text evidence="1">The sequence shown here is derived from an EMBL/GenBank/DDBJ whole genome shotgun (WGS) entry which is preliminary data.</text>
</comment>
<accession>A0ABU5H0H7</accession>